<gene>
    <name evidence="1" type="ORF">EBB_01125</name>
</gene>
<keyword evidence="2" id="KW-1185">Reference proteome</keyword>
<proteinExistence type="predicted"/>
<comment type="caution">
    <text evidence="1">The sequence shown here is derived from an EMBL/GenBank/DDBJ whole genome shotgun (WGS) entry which is preliminary data.</text>
</comment>
<name>A0ABR9D7U2_9GAMM</name>
<reference evidence="1 2" key="1">
    <citation type="submission" date="2020-09" db="EMBL/GenBank/DDBJ databases">
        <title>Methylomonas albis sp. nov. and Methylomonas fluvii sp. nov.: Two cold-adapted methanotrophs from the River Elbe and an amended description of Methylovulum psychrotolerans strain Eb1.</title>
        <authorList>
            <person name="Bussmann I.K."/>
            <person name="Klings K.-W."/>
            <person name="Warnstedt J."/>
            <person name="Hoppert M."/>
            <person name="Saborowski A."/>
            <person name="Horn F."/>
            <person name="Liebner S."/>
        </authorList>
    </citation>
    <scope>NUCLEOTIDE SEQUENCE [LARGE SCALE GENOMIC DNA]</scope>
    <source>
        <strain evidence="1 2">EbB</strain>
    </source>
</reference>
<evidence type="ECO:0000313" key="2">
    <source>
        <dbReference type="Proteomes" id="UP000641152"/>
    </source>
</evidence>
<protein>
    <submittedName>
        <fullName evidence="1">DUF2452 domain-containing protein</fullName>
    </submittedName>
</protein>
<organism evidence="1 2">
    <name type="scientific">Methylomonas fluvii</name>
    <dbReference type="NCBI Taxonomy" id="1854564"/>
    <lineage>
        <taxon>Bacteria</taxon>
        <taxon>Pseudomonadati</taxon>
        <taxon>Pseudomonadota</taxon>
        <taxon>Gammaproteobacteria</taxon>
        <taxon>Methylococcales</taxon>
        <taxon>Methylococcaceae</taxon>
        <taxon>Methylomonas</taxon>
    </lineage>
</organism>
<dbReference type="EMBL" id="JACXST010000001">
    <property type="protein sequence ID" value="MBD9359173.1"/>
    <property type="molecule type" value="Genomic_DNA"/>
</dbReference>
<accession>A0ABR9D7U2</accession>
<evidence type="ECO:0000313" key="1">
    <source>
        <dbReference type="EMBL" id="MBD9359173.1"/>
    </source>
</evidence>
<dbReference type="InterPro" id="IPR019534">
    <property type="entry name" value="DUF2452"/>
</dbReference>
<sequence>MSVISKPANPQGKGSVAVLDSLQQAKKQLIAPAKNIQQISSDLFTSLFVLNSQIRFKPTTGQAYWLYFKDEQYRLSLIAPEQWPPSQSGRCIGTCELQSDLTWTLALSEACANDGAFIQEIADQRLQLEQTLQQAEKIDDVLPVYLETLPYYSRVLAATLAYSLKQSMQKSGILGLSFRQAEKLLINHID</sequence>
<dbReference type="Pfam" id="PF10504">
    <property type="entry name" value="DUF2452"/>
    <property type="match status" value="1"/>
</dbReference>
<dbReference type="Proteomes" id="UP000641152">
    <property type="component" value="Unassembled WGS sequence"/>
</dbReference>